<dbReference type="RefSeq" id="WP_062423226.1">
    <property type="nucleotide sequence ID" value="NZ_BBYA01000014.1"/>
</dbReference>
<dbReference type="OrthoDB" id="9765462at2"/>
<comment type="PTM">
    <text evidence="5">Carbamylation allows a single lysine to coordinate two divalent metal cations.</text>
</comment>
<dbReference type="SUPFAM" id="SSF51338">
    <property type="entry name" value="Composite domain of metallo-dependent hydrolases"/>
    <property type="match status" value="2"/>
</dbReference>
<comment type="caution">
    <text evidence="7">The sequence shown here is derived from an EMBL/GenBank/DDBJ whole genome shotgun (WGS) entry which is preliminary data.</text>
</comment>
<dbReference type="CDD" id="cd01314">
    <property type="entry name" value="D-HYD"/>
    <property type="match status" value="1"/>
</dbReference>
<dbReference type="InterPro" id="IPR011059">
    <property type="entry name" value="Metal-dep_hydrolase_composite"/>
</dbReference>
<dbReference type="GO" id="GO:0016812">
    <property type="term" value="F:hydrolase activity, acting on carbon-nitrogen (but not peptide) bonds, in cyclic amides"/>
    <property type="evidence" value="ECO:0007669"/>
    <property type="project" value="TreeGrafter"/>
</dbReference>
<dbReference type="Pfam" id="PF01979">
    <property type="entry name" value="Amidohydro_1"/>
    <property type="match status" value="1"/>
</dbReference>
<dbReference type="InterPro" id="IPR011778">
    <property type="entry name" value="Hydantoinase/dihydroPyrase"/>
</dbReference>
<dbReference type="PATRIC" id="fig|229920.5.peg.3092"/>
<dbReference type="AlphaFoldDB" id="A0A0P6XH76"/>
<dbReference type="InterPro" id="IPR032466">
    <property type="entry name" value="Metal_Hydrolase"/>
</dbReference>
<dbReference type="NCBIfam" id="TIGR02033">
    <property type="entry name" value="D-hydantoinase"/>
    <property type="match status" value="1"/>
</dbReference>
<dbReference type="Gene3D" id="3.20.20.140">
    <property type="entry name" value="Metal-dependent hydrolases"/>
    <property type="match status" value="1"/>
</dbReference>
<dbReference type="Gene3D" id="2.30.40.10">
    <property type="entry name" value="Urease, subunit C, domain 1"/>
    <property type="match status" value="1"/>
</dbReference>
<evidence type="ECO:0000259" key="6">
    <source>
        <dbReference type="Pfam" id="PF01979"/>
    </source>
</evidence>
<dbReference type="Proteomes" id="UP000050430">
    <property type="component" value="Unassembled WGS sequence"/>
</dbReference>
<dbReference type="FunFam" id="3.20.20.140:FF:000174">
    <property type="entry name" value="Dihydropyrimidinase-related protein 2"/>
    <property type="match status" value="1"/>
</dbReference>
<accession>A0A0P6XH76</accession>
<feature type="modified residue" description="N6-carboxylysine" evidence="5">
    <location>
        <position position="148"/>
    </location>
</feature>
<dbReference type="InterPro" id="IPR006680">
    <property type="entry name" value="Amidohydro-rel"/>
</dbReference>
<evidence type="ECO:0000256" key="5">
    <source>
        <dbReference type="PIRSR" id="PIRSR611778-50"/>
    </source>
</evidence>
<dbReference type="GO" id="GO:0005829">
    <property type="term" value="C:cytosol"/>
    <property type="evidence" value="ECO:0007669"/>
    <property type="project" value="TreeGrafter"/>
</dbReference>
<keyword evidence="8" id="KW-1185">Reference proteome</keyword>
<evidence type="ECO:0000256" key="1">
    <source>
        <dbReference type="ARBA" id="ARBA00001947"/>
    </source>
</evidence>
<evidence type="ECO:0000256" key="2">
    <source>
        <dbReference type="ARBA" id="ARBA00008829"/>
    </source>
</evidence>
<dbReference type="EMBL" id="LGCK01000002">
    <property type="protein sequence ID" value="KPL74758.1"/>
    <property type="molecule type" value="Genomic_DNA"/>
</dbReference>
<sequence>MKKIIKGGTIITASETYQADVLIENEIILQIGREITDNVDEVYDATGKYVLPGGVDVHTHFALPMAGTVSSDDHYTGQKAAAFGGTTTTIDFVSQDCETLTESVEAWHQRTDNLAVTDYSFHMNITRFNKDIGKEIPSLVKKGITTLKVFTAYNNRLRLQDGEILQVLRIAKSAGMLTMLHAENGDVIDLLIEEALAAGNTSPVWHARTRPAWGAVEASLRGCALAAQARAPLYIVHMNAAGEVDQLEYARSKGLPVMGETCPQYLFFTEENLDQSDGAKWICSPPMRSKEDNLRLWEGLEKGTIKVLSTDHCPFFFEGNRPIIYENEPVMIPGKELGKDDFTKIPNGLPGVGDRLPILWTEGVQKGRITANEFVALNCTNPAKIFGLYPKKGTILPGSDADIAIWDPNKKVIYGVGVAQHRTDYNLYEGWRLTGYPEKVFSRGKLIVDGSTWYGKKGSGKFLYRKPFAEIL</sequence>
<evidence type="ECO:0000256" key="4">
    <source>
        <dbReference type="ARBA" id="ARBA00022801"/>
    </source>
</evidence>
<dbReference type="STRING" id="229920.ADM99_01390"/>
<dbReference type="InterPro" id="IPR050378">
    <property type="entry name" value="Metallo-dep_Hydrolases_sf"/>
</dbReference>
<evidence type="ECO:0000313" key="7">
    <source>
        <dbReference type="EMBL" id="KPL74758.1"/>
    </source>
</evidence>
<protein>
    <recommendedName>
        <fullName evidence="6">Amidohydrolase-related domain-containing protein</fullName>
    </recommendedName>
</protein>
<organism evidence="7 8">
    <name type="scientific">Leptolinea tardivitalis</name>
    <dbReference type="NCBI Taxonomy" id="229920"/>
    <lineage>
        <taxon>Bacteria</taxon>
        <taxon>Bacillati</taxon>
        <taxon>Chloroflexota</taxon>
        <taxon>Anaerolineae</taxon>
        <taxon>Anaerolineales</taxon>
        <taxon>Anaerolineaceae</taxon>
        <taxon>Leptolinea</taxon>
    </lineage>
</organism>
<keyword evidence="3" id="KW-0479">Metal-binding</keyword>
<keyword evidence="4" id="KW-0378">Hydrolase</keyword>
<comment type="cofactor">
    <cofactor evidence="1">
        <name>Zn(2+)</name>
        <dbReference type="ChEBI" id="CHEBI:29105"/>
    </cofactor>
</comment>
<name>A0A0P6XH76_9CHLR</name>
<proteinExistence type="inferred from homology"/>
<evidence type="ECO:0000256" key="3">
    <source>
        <dbReference type="ARBA" id="ARBA00022723"/>
    </source>
</evidence>
<feature type="domain" description="Amidohydrolase-related" evidence="6">
    <location>
        <begin position="49"/>
        <end position="446"/>
    </location>
</feature>
<dbReference type="PANTHER" id="PTHR11647:SF1">
    <property type="entry name" value="COLLAPSIN RESPONSE MEDIATOR PROTEIN"/>
    <property type="match status" value="1"/>
</dbReference>
<comment type="similarity">
    <text evidence="2">Belongs to the metallo-dependent hydrolases superfamily. Hydantoinase/dihydropyrimidinase family.</text>
</comment>
<dbReference type="PANTHER" id="PTHR11647">
    <property type="entry name" value="HYDRANTOINASE/DIHYDROPYRIMIDINASE FAMILY MEMBER"/>
    <property type="match status" value="1"/>
</dbReference>
<evidence type="ECO:0000313" key="8">
    <source>
        <dbReference type="Proteomes" id="UP000050430"/>
    </source>
</evidence>
<gene>
    <name evidence="7" type="ORF">ADM99_01390</name>
</gene>
<dbReference type="SUPFAM" id="SSF51556">
    <property type="entry name" value="Metallo-dependent hydrolases"/>
    <property type="match status" value="1"/>
</dbReference>
<reference evidence="7 8" key="1">
    <citation type="submission" date="2015-07" db="EMBL/GenBank/DDBJ databases">
        <title>Genome sequence of Leptolinea tardivitalis DSM 16556.</title>
        <authorList>
            <person name="Hemp J."/>
            <person name="Ward L.M."/>
            <person name="Pace L.A."/>
            <person name="Fischer W.W."/>
        </authorList>
    </citation>
    <scope>NUCLEOTIDE SEQUENCE [LARGE SCALE GENOMIC DNA]</scope>
    <source>
        <strain evidence="7 8">YMTK-2</strain>
    </source>
</reference>
<dbReference type="GO" id="GO:0046872">
    <property type="term" value="F:metal ion binding"/>
    <property type="evidence" value="ECO:0007669"/>
    <property type="project" value="UniProtKB-KW"/>
</dbReference>